<organism evidence="1 2">
    <name type="scientific">Wuchereria bancrofti</name>
    <dbReference type="NCBI Taxonomy" id="6293"/>
    <lineage>
        <taxon>Eukaryota</taxon>
        <taxon>Metazoa</taxon>
        <taxon>Ecdysozoa</taxon>
        <taxon>Nematoda</taxon>
        <taxon>Chromadorea</taxon>
        <taxon>Rhabditida</taxon>
        <taxon>Spirurina</taxon>
        <taxon>Spiruromorpha</taxon>
        <taxon>Filarioidea</taxon>
        <taxon>Onchocercidae</taxon>
        <taxon>Wuchereria</taxon>
    </lineage>
</organism>
<dbReference type="AlphaFoldDB" id="J9DUQ5"/>
<gene>
    <name evidence="1" type="ORF">WUBG_15657</name>
</gene>
<name>J9DUQ5_WUCBA</name>
<reference evidence="2" key="1">
    <citation type="submission" date="2012-08" db="EMBL/GenBank/DDBJ databases">
        <title>The Genome Sequence of Wuchereria bancrofti.</title>
        <authorList>
            <person name="Nutman T.B."/>
            <person name="Fink D.L."/>
            <person name="Russ C."/>
            <person name="Young S."/>
            <person name="Zeng Q."/>
            <person name="Koehrsen M."/>
            <person name="Alvarado L."/>
            <person name="Berlin A."/>
            <person name="Chapman S.B."/>
            <person name="Chen Z."/>
            <person name="Freedman E."/>
            <person name="Gellesch M."/>
            <person name="Goldberg J."/>
            <person name="Griggs A."/>
            <person name="Gujja S."/>
            <person name="Heilman E.R."/>
            <person name="Heiman D."/>
            <person name="Hepburn T."/>
            <person name="Howarth C."/>
            <person name="Jen D."/>
            <person name="Larson L."/>
            <person name="Lewis B."/>
            <person name="Mehta T."/>
            <person name="Park D."/>
            <person name="Pearson M."/>
            <person name="Roberts A."/>
            <person name="Saif S."/>
            <person name="Shea T."/>
            <person name="Shenoy N."/>
            <person name="Sisk P."/>
            <person name="Stolte C."/>
            <person name="Sykes S."/>
            <person name="Walk T."/>
            <person name="White J."/>
            <person name="Yandava C."/>
            <person name="Haas B."/>
            <person name="Henn M.R."/>
            <person name="Nusbaum C."/>
            <person name="Birren B."/>
        </authorList>
    </citation>
    <scope>NUCLEOTIDE SEQUENCE [LARGE SCALE GENOMIC DNA]</scope>
    <source>
        <strain evidence="2">NA</strain>
    </source>
</reference>
<dbReference type="SUPFAM" id="SSF56219">
    <property type="entry name" value="DNase I-like"/>
    <property type="match status" value="2"/>
</dbReference>
<evidence type="ECO:0000313" key="2">
    <source>
        <dbReference type="Proteomes" id="UP000004810"/>
    </source>
</evidence>
<sequence length="254" mass="29205">LDSSSLFAKENGILLLANTHLYFDPRFEIIKILQALLCARWIVRVATDYANRNPKAKLHVLFAGDFNSTPDGAVYRLLSTAFSILRKGVSELRLSVPYFTSRNSWYDFGYQADIIFLQEVDERLWLRFLPDVMSSNGYDCYFKKKGMKVNEGLVICFRRKQFRCLESHNMWLPDLLNTGTYPENADIIGLLKNSDELNAMFVSKPAVIQVLVLDSSSLFAKENGILLLANTHLYFDPRFEIIKILQALLCARWI</sequence>
<dbReference type="GO" id="GO:0000175">
    <property type="term" value="F:3'-5'-RNA exonuclease activity"/>
    <property type="evidence" value="ECO:0007669"/>
    <property type="project" value="TreeGrafter"/>
</dbReference>
<dbReference type="PANTHER" id="PTHR12121:SF37">
    <property type="entry name" value="2',5'-PHOSPHODIESTERASE 12"/>
    <property type="match status" value="1"/>
</dbReference>
<evidence type="ECO:0000313" key="1">
    <source>
        <dbReference type="EMBL" id="EJW73436.1"/>
    </source>
</evidence>
<dbReference type="Gene3D" id="3.60.10.10">
    <property type="entry name" value="Endonuclease/exonuclease/phosphatase"/>
    <property type="match status" value="2"/>
</dbReference>
<dbReference type="Proteomes" id="UP000004810">
    <property type="component" value="Unassembled WGS sequence"/>
</dbReference>
<dbReference type="PANTHER" id="PTHR12121">
    <property type="entry name" value="CARBON CATABOLITE REPRESSOR PROTEIN 4"/>
    <property type="match status" value="1"/>
</dbReference>
<dbReference type="GO" id="GO:0000288">
    <property type="term" value="P:nuclear-transcribed mRNA catabolic process, deadenylation-dependent decay"/>
    <property type="evidence" value="ECO:0007669"/>
    <property type="project" value="TreeGrafter"/>
</dbReference>
<proteinExistence type="predicted"/>
<dbReference type="GO" id="GO:0005739">
    <property type="term" value="C:mitochondrion"/>
    <property type="evidence" value="ECO:0007669"/>
    <property type="project" value="TreeGrafter"/>
</dbReference>
<feature type="non-terminal residue" evidence="1">
    <location>
        <position position="1"/>
    </location>
</feature>
<feature type="non-terminal residue" evidence="1">
    <location>
        <position position="254"/>
    </location>
</feature>
<dbReference type="InterPro" id="IPR050410">
    <property type="entry name" value="CCR4/nocturin_mRNA_transcr"/>
</dbReference>
<protein>
    <recommendedName>
        <fullName evidence="3">Endonuclease/exonuclease/phosphatase domain-containing protein</fullName>
    </recommendedName>
</protein>
<dbReference type="InterPro" id="IPR036691">
    <property type="entry name" value="Endo/exonu/phosph_ase_sf"/>
</dbReference>
<comment type="caution">
    <text evidence="1">The sequence shown here is derived from an EMBL/GenBank/DDBJ whole genome shotgun (WGS) entry which is preliminary data.</text>
</comment>
<evidence type="ECO:0008006" key="3">
    <source>
        <dbReference type="Google" id="ProtNLM"/>
    </source>
</evidence>
<dbReference type="EMBL" id="ADBV01014068">
    <property type="protein sequence ID" value="EJW73436.1"/>
    <property type="molecule type" value="Genomic_DNA"/>
</dbReference>
<accession>J9DUQ5</accession>